<dbReference type="Proteomes" id="UP000242502">
    <property type="component" value="Unassembled WGS sequence"/>
</dbReference>
<comment type="caution">
    <text evidence="1">The sequence shown here is derived from an EMBL/GenBank/DDBJ whole genome shotgun (WGS) entry which is preliminary data.</text>
</comment>
<dbReference type="STRING" id="62101.AB835_01015"/>
<name>A0A1D2QTF8_9GAMM</name>
<evidence type="ECO:0000313" key="1">
    <source>
        <dbReference type="EMBL" id="ODS24875.1"/>
    </source>
</evidence>
<dbReference type="AlphaFoldDB" id="A0A1D2QTF8"/>
<proteinExistence type="predicted"/>
<organism evidence="1 2">
    <name type="scientific">Candidatus Endobugula sertula</name>
    <name type="common">Bugula neritina bacterial symbiont</name>
    <dbReference type="NCBI Taxonomy" id="62101"/>
    <lineage>
        <taxon>Bacteria</taxon>
        <taxon>Pseudomonadati</taxon>
        <taxon>Pseudomonadota</taxon>
        <taxon>Gammaproteobacteria</taxon>
        <taxon>Cellvibrionales</taxon>
        <taxon>Cellvibrionaceae</taxon>
        <taxon>Candidatus Endobugula</taxon>
    </lineage>
</organism>
<protein>
    <recommendedName>
        <fullName evidence="3">DUF5666 domain-containing protein</fullName>
    </recommendedName>
</protein>
<reference evidence="1 2" key="1">
    <citation type="journal article" date="2016" name="Appl. Environ. Microbiol.">
        <title>Lack of Overt Genome Reduction in the Bryostatin-Producing Bryozoan Symbiont "Candidatus Endobugula sertula".</title>
        <authorList>
            <person name="Miller I.J."/>
            <person name="Vanee N."/>
            <person name="Fong S.S."/>
            <person name="Lim-Fong G.E."/>
            <person name="Kwan J.C."/>
        </authorList>
    </citation>
    <scope>NUCLEOTIDE SEQUENCE [LARGE SCALE GENOMIC DNA]</scope>
    <source>
        <strain evidence="1">AB1-4</strain>
    </source>
</reference>
<sequence>MIKKYRVIGVFLLLFFFTMNGVAGFNNSPGQLKEIYDINHKKRKLVISDKTYLMPISLTVYKLDRGAKKPRKVNRYALKKGQKVYINTSIRNSRPYVNEILIMAK</sequence>
<evidence type="ECO:0000313" key="2">
    <source>
        <dbReference type="Proteomes" id="UP000242502"/>
    </source>
</evidence>
<gene>
    <name evidence="1" type="ORF">AB835_01015</name>
</gene>
<evidence type="ECO:0008006" key="3">
    <source>
        <dbReference type="Google" id="ProtNLM"/>
    </source>
</evidence>
<accession>A0A1D2QTF8</accession>
<dbReference type="EMBL" id="MDLC01000003">
    <property type="protein sequence ID" value="ODS24875.1"/>
    <property type="molecule type" value="Genomic_DNA"/>
</dbReference>